<feature type="transmembrane region" description="Helical" evidence="3">
    <location>
        <begin position="823"/>
        <end position="842"/>
    </location>
</feature>
<keyword evidence="3" id="KW-0472">Membrane</keyword>
<dbReference type="AlphaFoldDB" id="A0A0Z8SQD7"/>
<proteinExistence type="predicted"/>
<sequence>MISKKCKFCLRKLTIGLVSLSIGLICLNSTQLSSVNSFTVYANEVISHRNDVDGSSKDWGTLNGNQFVVDYTDTSLEISKGAHSSLTENYQAIRIPEAYPYKLLVNGQPKTLSDFRRDKLGKLIAEIDGREVPLLDYGMVEYQLNRYLGQDIYNIYGNLSYTAYAFLTSRNSHHGYFELTEADNVRDTNGQLVTGFFQTPQYYEMASAYQKSNAGYLKVQVGDKELSTNIIDGRLKGLKSATKKYFLVLNSEFSIEPQTGKSIKHLKELTEEEVQQLNLTDQKVNSNIEFIIDGKTYKTSGRINSWKNSTINPLKTRLAIMSIGDGSNLHGFDLFASNHNYIEVVEKVDNTPVIPESISKKIEYVTEDGEKVGDGHTITGNKGDEVTLEVTPPNGYVFSTTPPTSITLKDNSSYQIIVNEVVGQETVERKEEINYQVIRQENSEMYEDEEVIVSKGSKGIRIIQETFETRKGTRTQKLLDTKTIINKEAVDEIIQYGTKQIEDEQVITRTEIVPFDVIEESDPNMYEGEVVIVTEGQNGEVTIHDHYKTFKGVRDPEPFNSESTETKIKVNKVVRIGTKKIEGETTEKNSVITPFGVLVEEDDSLFEDERIIVRNGVPGLVDLVTTYKTNKGEKVGDPINISENVVRAPVDEVVKVGTKPIESITSSEKLLDIPFEVEKKIDDTLEEGIEKTIQEGKNGQKRVIVVTNYLRGVQNGDVQIEEEVILEPVKEIILVGTKKVQKQNQTPNKNETDDNSKSPILPQVTEGENGKPKNQESNRSVSDYPEKSKEKISQTQANGNDNSGKKIVAEKLPETGDTVVNPFLVIVSSLLCLVTSIGMIMWKDKKSDDK</sequence>
<feature type="region of interest" description="Disordered" evidence="2">
    <location>
        <begin position="740"/>
        <end position="805"/>
    </location>
</feature>
<dbReference type="Proteomes" id="UP000075182">
    <property type="component" value="Unassembled WGS sequence"/>
</dbReference>
<reference evidence="5 6" key="1">
    <citation type="submission" date="2016-02" db="EMBL/GenBank/DDBJ databases">
        <authorList>
            <consortium name="Pathogen Informatics"/>
        </authorList>
    </citation>
    <scope>NUCLEOTIDE SEQUENCE [LARGE SCALE GENOMIC DNA]</scope>
    <source>
        <strain evidence="5 6">SS999</strain>
    </source>
</reference>
<feature type="domain" description="G5" evidence="4">
    <location>
        <begin position="658"/>
        <end position="739"/>
    </location>
</feature>
<keyword evidence="3" id="KW-0812">Transmembrane</keyword>
<keyword evidence="3" id="KW-1133">Transmembrane helix</keyword>
<evidence type="ECO:0000256" key="3">
    <source>
        <dbReference type="SAM" id="Phobius"/>
    </source>
</evidence>
<protein>
    <submittedName>
        <fullName evidence="5">Putative IgA-specific zinc metalloproteinase</fullName>
    </submittedName>
</protein>
<feature type="compositionally biased region" description="Polar residues" evidence="2">
    <location>
        <begin position="793"/>
        <end position="802"/>
    </location>
</feature>
<gene>
    <name evidence="5" type="primary">zmpC_2</name>
    <name evidence="5" type="ORF">ERS132536_00257</name>
</gene>
<evidence type="ECO:0000313" key="6">
    <source>
        <dbReference type="Proteomes" id="UP000075182"/>
    </source>
</evidence>
<evidence type="ECO:0000259" key="4">
    <source>
        <dbReference type="PROSITE" id="PS51109"/>
    </source>
</evidence>
<feature type="domain" description="G5" evidence="4">
    <location>
        <begin position="498"/>
        <end position="580"/>
    </location>
</feature>
<keyword evidence="1" id="KW-0732">Signal</keyword>
<feature type="domain" description="G5" evidence="4">
    <location>
        <begin position="418"/>
        <end position="500"/>
    </location>
</feature>
<dbReference type="InterPro" id="IPR011098">
    <property type="entry name" value="G5_dom"/>
</dbReference>
<evidence type="ECO:0000256" key="1">
    <source>
        <dbReference type="ARBA" id="ARBA00022729"/>
    </source>
</evidence>
<name>A0A0Z8SQD7_STRSU</name>
<dbReference type="SMART" id="SM01208">
    <property type="entry name" value="G5"/>
    <property type="match status" value="4"/>
</dbReference>
<accession>A0A0Z8SQD7</accession>
<evidence type="ECO:0000256" key="2">
    <source>
        <dbReference type="SAM" id="MobiDB-lite"/>
    </source>
</evidence>
<dbReference type="PROSITE" id="PS51109">
    <property type="entry name" value="G5"/>
    <property type="match status" value="4"/>
</dbReference>
<dbReference type="EMBL" id="FIMD01000001">
    <property type="protein sequence ID" value="CYX43504.1"/>
    <property type="molecule type" value="Genomic_DNA"/>
</dbReference>
<dbReference type="Pfam" id="PF07501">
    <property type="entry name" value="G5"/>
    <property type="match status" value="4"/>
</dbReference>
<dbReference type="Gene3D" id="2.20.230.10">
    <property type="entry name" value="Resuscitation-promoting factor rpfb"/>
    <property type="match status" value="4"/>
</dbReference>
<feature type="domain" description="G5" evidence="4">
    <location>
        <begin position="578"/>
        <end position="660"/>
    </location>
</feature>
<organism evidence="5 6">
    <name type="scientific">Streptococcus suis</name>
    <dbReference type="NCBI Taxonomy" id="1307"/>
    <lineage>
        <taxon>Bacteria</taxon>
        <taxon>Bacillati</taxon>
        <taxon>Bacillota</taxon>
        <taxon>Bacilli</taxon>
        <taxon>Lactobacillales</taxon>
        <taxon>Streptococcaceae</taxon>
        <taxon>Streptococcus</taxon>
    </lineage>
</organism>
<dbReference type="RefSeq" id="WP_024394603.1">
    <property type="nucleotide sequence ID" value="NZ_CEED01000018.1"/>
</dbReference>
<evidence type="ECO:0000313" key="5">
    <source>
        <dbReference type="EMBL" id="CYX43504.1"/>
    </source>
</evidence>